<feature type="site" description="Transition state stabilizer" evidence="4">
    <location>
        <position position="15"/>
    </location>
</feature>
<feature type="site" description="Transition state stabilizer" evidence="4">
    <location>
        <position position="22"/>
    </location>
</feature>
<dbReference type="InterPro" id="IPR029044">
    <property type="entry name" value="Nucleotide-diphossugar_trans"/>
</dbReference>
<dbReference type="PANTHER" id="PTHR32125">
    <property type="entry name" value="2-C-METHYL-D-ERYTHRITOL 4-PHOSPHATE CYTIDYLYLTRANSFERASE, CHLOROPLASTIC"/>
    <property type="match status" value="1"/>
</dbReference>
<evidence type="ECO:0000256" key="1">
    <source>
        <dbReference type="ARBA" id="ARBA00022679"/>
    </source>
</evidence>
<evidence type="ECO:0000313" key="6">
    <source>
        <dbReference type="Proteomes" id="UP000663623"/>
    </source>
</evidence>
<feature type="site" description="Positions MEP for the nucleophilic attack" evidence="4">
    <location>
        <position position="205"/>
    </location>
</feature>
<keyword evidence="3 4" id="KW-0414">Isoprene biosynthesis</keyword>
<accession>A0ABN6E769</accession>
<organism evidence="5 6">
    <name type="scientific">Caldicellulosiruptor diazotrophicus</name>
    <dbReference type="NCBI Taxonomy" id="2806205"/>
    <lineage>
        <taxon>Bacteria</taxon>
        <taxon>Bacillati</taxon>
        <taxon>Bacillota</taxon>
        <taxon>Bacillota incertae sedis</taxon>
        <taxon>Caldicellulosiruptorales</taxon>
        <taxon>Caldicellulosiruptoraceae</taxon>
        <taxon>Caldicellulosiruptor</taxon>
    </lineage>
</organism>
<dbReference type="InterPro" id="IPR034683">
    <property type="entry name" value="IspD/TarI"/>
</dbReference>
<reference evidence="5 6" key="1">
    <citation type="submission" date="2021-02" db="EMBL/GenBank/DDBJ databases">
        <title>Nitrogen-fixing ability and nitrogen fixation related genes of thermophilic fermentative bacteria in the genus Caldicellulosiruptor.</title>
        <authorList>
            <person name="Chen Y."/>
            <person name="Nishihara A."/>
            <person name="Haruta S."/>
        </authorList>
    </citation>
    <scope>NUCLEOTIDE SEQUENCE [LARGE SCALE GENOMIC DNA]</scope>
    <source>
        <strain evidence="5 6">YA01</strain>
    </source>
</reference>
<evidence type="ECO:0000256" key="2">
    <source>
        <dbReference type="ARBA" id="ARBA00022695"/>
    </source>
</evidence>
<dbReference type="NCBIfam" id="TIGR00453">
    <property type="entry name" value="ispD"/>
    <property type="match status" value="1"/>
</dbReference>
<dbReference type="EC" id="2.7.7.60" evidence="4"/>
<comment type="function">
    <text evidence="4">Catalyzes the formation of 4-diphosphocytidyl-2-C-methyl-D-erythritol from CTP and 2-C-methyl-D-erythritol 4-phosphate (MEP).</text>
</comment>
<sequence length="225" mass="25826">MKTCAILCAAGKGTRFGGNTPKQFLFLKGKMIVEYSLEVFEKSHFIDKVVLLVPQGFEDIAKYLKNKFNKIISWDYGGKERADTVKRGLEILKGECDVVAIHDAARPFITLQLIEKLVKEVKFHFAVAPGILANDTVKFVEDGYIQNTLPRSNICLIQTPQVFKFDLIYRGYEMFKNEFFTDDLQYVEQLGIKPKIVENSKINFKITTKEDLMIAEAIVEKGYWY</sequence>
<protein>
    <recommendedName>
        <fullName evidence="4">2-C-methyl-D-erythritol 4-phosphate cytidylyltransferase</fullName>
        <ecNumber evidence="4">2.7.7.60</ecNumber>
    </recommendedName>
    <alternativeName>
        <fullName evidence="4">4-diphosphocytidyl-2C-methyl-D-erythritol synthase</fullName>
    </alternativeName>
    <alternativeName>
        <fullName evidence="4">MEP cytidylyltransferase</fullName>
        <shortName evidence="4">MCT</shortName>
    </alternativeName>
</protein>
<dbReference type="CDD" id="cd02516">
    <property type="entry name" value="CDP-ME_synthetase"/>
    <property type="match status" value="1"/>
</dbReference>
<dbReference type="HAMAP" id="MF_00108">
    <property type="entry name" value="IspD"/>
    <property type="match status" value="1"/>
</dbReference>
<dbReference type="GO" id="GO:0016779">
    <property type="term" value="F:nucleotidyltransferase activity"/>
    <property type="evidence" value="ECO:0007669"/>
    <property type="project" value="UniProtKB-KW"/>
</dbReference>
<dbReference type="Gene3D" id="3.90.550.10">
    <property type="entry name" value="Spore Coat Polysaccharide Biosynthesis Protein SpsA, Chain A"/>
    <property type="match status" value="1"/>
</dbReference>
<comment type="pathway">
    <text evidence="4">Isoprenoid biosynthesis; isopentenyl diphosphate biosynthesis via DXP pathway; isopentenyl diphosphate from 1-deoxy-D-xylulose 5-phosphate: step 2/6.</text>
</comment>
<comment type="catalytic activity">
    <reaction evidence="4">
        <text>2-C-methyl-D-erythritol 4-phosphate + CTP + H(+) = 4-CDP-2-C-methyl-D-erythritol + diphosphate</text>
        <dbReference type="Rhea" id="RHEA:13429"/>
        <dbReference type="ChEBI" id="CHEBI:15378"/>
        <dbReference type="ChEBI" id="CHEBI:33019"/>
        <dbReference type="ChEBI" id="CHEBI:37563"/>
        <dbReference type="ChEBI" id="CHEBI:57823"/>
        <dbReference type="ChEBI" id="CHEBI:58262"/>
        <dbReference type="EC" id="2.7.7.60"/>
    </reaction>
</comment>
<dbReference type="EMBL" id="AP024480">
    <property type="protein sequence ID" value="BCS81029.1"/>
    <property type="molecule type" value="Genomic_DNA"/>
</dbReference>
<dbReference type="PANTHER" id="PTHR32125:SF4">
    <property type="entry name" value="2-C-METHYL-D-ERYTHRITOL 4-PHOSPHATE CYTIDYLYLTRANSFERASE, CHLOROPLASTIC"/>
    <property type="match status" value="1"/>
</dbReference>
<comment type="similarity">
    <text evidence="4">Belongs to the IspD/TarI cytidylyltransferase family. IspD subfamily.</text>
</comment>
<feature type="site" description="Positions MEP for the nucleophilic attack" evidence="4">
    <location>
        <position position="151"/>
    </location>
</feature>
<name>A0ABN6E769_9FIRM</name>
<dbReference type="Proteomes" id="UP000663623">
    <property type="component" value="Chromosome"/>
</dbReference>
<proteinExistence type="inferred from homology"/>
<dbReference type="RefSeq" id="WP_207182093.1">
    <property type="nucleotide sequence ID" value="NZ_AP024480.1"/>
</dbReference>
<dbReference type="InterPro" id="IPR001228">
    <property type="entry name" value="IspD"/>
</dbReference>
<dbReference type="Pfam" id="PF01128">
    <property type="entry name" value="IspD"/>
    <property type="match status" value="1"/>
</dbReference>
<evidence type="ECO:0000256" key="3">
    <source>
        <dbReference type="ARBA" id="ARBA00023229"/>
    </source>
</evidence>
<dbReference type="InterPro" id="IPR050088">
    <property type="entry name" value="IspD/TarI_cytidylyltransf_bact"/>
</dbReference>
<keyword evidence="6" id="KW-1185">Reference proteome</keyword>
<evidence type="ECO:0000313" key="5">
    <source>
        <dbReference type="EMBL" id="BCS81029.1"/>
    </source>
</evidence>
<keyword evidence="1 4" id="KW-0808">Transferase</keyword>
<dbReference type="SUPFAM" id="SSF53448">
    <property type="entry name" value="Nucleotide-diphospho-sugar transferases"/>
    <property type="match status" value="1"/>
</dbReference>
<keyword evidence="2 4" id="KW-0548">Nucleotidyltransferase</keyword>
<gene>
    <name evidence="4 5" type="primary">ispD</name>
    <name evidence="5" type="ORF">CaldiYA01_09890</name>
</gene>
<evidence type="ECO:0000256" key="4">
    <source>
        <dbReference type="HAMAP-Rule" id="MF_00108"/>
    </source>
</evidence>